<accession>A0AAE0TZX6</accession>
<evidence type="ECO:0000256" key="2">
    <source>
        <dbReference type="PROSITE-ProRule" id="PRU00358"/>
    </source>
</evidence>
<dbReference type="Pfam" id="PF02182">
    <property type="entry name" value="SAD_SRA"/>
    <property type="match status" value="1"/>
</dbReference>
<name>A0AAE0TZX6_9PEZI</name>
<comment type="subcellular location">
    <subcellularLocation>
        <location evidence="2">Nucleus</location>
    </subcellularLocation>
</comment>
<feature type="region of interest" description="Disordered" evidence="3">
    <location>
        <begin position="120"/>
        <end position="151"/>
    </location>
</feature>
<protein>
    <submittedName>
        <fullName evidence="5">PUA-like domain-containing protein</fullName>
    </submittedName>
</protein>
<evidence type="ECO:0000256" key="1">
    <source>
        <dbReference type="ARBA" id="ARBA00023242"/>
    </source>
</evidence>
<feature type="domain" description="YDG" evidence="4">
    <location>
        <begin position="204"/>
        <end position="350"/>
    </location>
</feature>
<proteinExistence type="predicted"/>
<evidence type="ECO:0000313" key="6">
    <source>
        <dbReference type="Proteomes" id="UP001285441"/>
    </source>
</evidence>
<dbReference type="InterPro" id="IPR003105">
    <property type="entry name" value="SRA_YDG"/>
</dbReference>
<dbReference type="Proteomes" id="UP001285441">
    <property type="component" value="Unassembled WGS sequence"/>
</dbReference>
<dbReference type="InterPro" id="IPR045134">
    <property type="entry name" value="UHRF1/2-like"/>
</dbReference>
<sequence>MPVVVPFNPLADSLEEGINQSRMLCVKATRPGVPEAEIRQRCAGVIAFLAHLEHDVRFIPANMRTLLGGLLRKMTDMQPNEARFPRTIVEAAGRVHAKYLASNWGTPVAAAAAQVVAVQTPTRGGGSRGRPRGSSQAGPGGGSRAGGAQTHQIETAPRLPAPDHEIWGVNGSMHGVYIKPAVNGSNTYALDPRYETEKREAKVFGHNGLVPGAWWPLQLLALFHGAHGTSMGGICGNAEEGAYSILISGKSKYHELDSDEGNIVLYSADSSTDNSNAKNITHISDRTKSLQKSKQNGRPVRVLRSAGGTGHTGFYTPKAGIRYDGLYRVIDDPIRMNSKGGLFIQFKLERLPNQTSLDVLRQIPNLHQRRQERSFRAGY</sequence>
<keyword evidence="6" id="KW-1185">Reference proteome</keyword>
<reference evidence="5" key="2">
    <citation type="submission" date="2023-06" db="EMBL/GenBank/DDBJ databases">
        <authorList>
            <consortium name="Lawrence Berkeley National Laboratory"/>
            <person name="Haridas S."/>
            <person name="Hensen N."/>
            <person name="Bonometti L."/>
            <person name="Westerberg I."/>
            <person name="Brannstrom I.O."/>
            <person name="Guillou S."/>
            <person name="Cros-Aarteil S."/>
            <person name="Calhoun S."/>
            <person name="Kuo A."/>
            <person name="Mondo S."/>
            <person name="Pangilinan J."/>
            <person name="Riley R."/>
            <person name="LaButti K."/>
            <person name="Andreopoulos B."/>
            <person name="Lipzen A."/>
            <person name="Chen C."/>
            <person name="Yanf M."/>
            <person name="Daum C."/>
            <person name="Ng V."/>
            <person name="Clum A."/>
            <person name="Steindorff A."/>
            <person name="Ohm R."/>
            <person name="Martin F."/>
            <person name="Silar P."/>
            <person name="Natvig D."/>
            <person name="Lalanne C."/>
            <person name="Gautier V."/>
            <person name="Ament-velasquez S.L."/>
            <person name="Kruys A."/>
            <person name="Hutchinson M.I."/>
            <person name="Powell A.J."/>
            <person name="Barry K."/>
            <person name="Miller A.N."/>
            <person name="Grigoriev I.V."/>
            <person name="Debuchy R."/>
            <person name="Gladieux P."/>
            <person name="Thoren M.H."/>
            <person name="Johannesson H."/>
        </authorList>
    </citation>
    <scope>NUCLEOTIDE SEQUENCE</scope>
    <source>
        <strain evidence="5">CBS 232.78</strain>
    </source>
</reference>
<dbReference type="GO" id="GO:0016567">
    <property type="term" value="P:protein ubiquitination"/>
    <property type="evidence" value="ECO:0007669"/>
    <property type="project" value="TreeGrafter"/>
</dbReference>
<keyword evidence="1 2" id="KW-0539">Nucleus</keyword>
<dbReference type="GO" id="GO:0005634">
    <property type="term" value="C:nucleus"/>
    <property type="evidence" value="ECO:0007669"/>
    <property type="project" value="UniProtKB-SubCell"/>
</dbReference>
<evidence type="ECO:0000256" key="3">
    <source>
        <dbReference type="SAM" id="MobiDB-lite"/>
    </source>
</evidence>
<dbReference type="GO" id="GO:0044027">
    <property type="term" value="P:negative regulation of gene expression via chromosomal CpG island methylation"/>
    <property type="evidence" value="ECO:0007669"/>
    <property type="project" value="TreeGrafter"/>
</dbReference>
<dbReference type="InterPro" id="IPR015947">
    <property type="entry name" value="PUA-like_sf"/>
</dbReference>
<dbReference type="GO" id="GO:0061630">
    <property type="term" value="F:ubiquitin protein ligase activity"/>
    <property type="evidence" value="ECO:0007669"/>
    <property type="project" value="TreeGrafter"/>
</dbReference>
<dbReference type="SUPFAM" id="SSF88697">
    <property type="entry name" value="PUA domain-like"/>
    <property type="match status" value="1"/>
</dbReference>
<dbReference type="PROSITE" id="PS51015">
    <property type="entry name" value="YDG"/>
    <property type="match status" value="1"/>
</dbReference>
<dbReference type="AlphaFoldDB" id="A0AAE0TZX6"/>
<dbReference type="InterPro" id="IPR036987">
    <property type="entry name" value="SRA-YDG_sf"/>
</dbReference>
<dbReference type="Gene3D" id="2.30.280.10">
    <property type="entry name" value="SRA-YDG"/>
    <property type="match status" value="1"/>
</dbReference>
<dbReference type="PANTHER" id="PTHR14140">
    <property type="entry name" value="E3 UBIQUITIN-PROTEIN LIGASE UHRF-RELATED"/>
    <property type="match status" value="1"/>
</dbReference>
<evidence type="ECO:0000259" key="4">
    <source>
        <dbReference type="PROSITE" id="PS51015"/>
    </source>
</evidence>
<dbReference type="PANTHER" id="PTHR14140:SF27">
    <property type="entry name" value="OS04G0289800 PROTEIN"/>
    <property type="match status" value="1"/>
</dbReference>
<evidence type="ECO:0000313" key="5">
    <source>
        <dbReference type="EMBL" id="KAK3385570.1"/>
    </source>
</evidence>
<organism evidence="5 6">
    <name type="scientific">Podospora didyma</name>
    <dbReference type="NCBI Taxonomy" id="330526"/>
    <lineage>
        <taxon>Eukaryota</taxon>
        <taxon>Fungi</taxon>
        <taxon>Dikarya</taxon>
        <taxon>Ascomycota</taxon>
        <taxon>Pezizomycotina</taxon>
        <taxon>Sordariomycetes</taxon>
        <taxon>Sordariomycetidae</taxon>
        <taxon>Sordariales</taxon>
        <taxon>Podosporaceae</taxon>
        <taxon>Podospora</taxon>
    </lineage>
</organism>
<gene>
    <name evidence="5" type="ORF">B0H63DRAFT_543969</name>
</gene>
<comment type="caution">
    <text evidence="5">The sequence shown here is derived from an EMBL/GenBank/DDBJ whole genome shotgun (WGS) entry which is preliminary data.</text>
</comment>
<reference evidence="5" key="1">
    <citation type="journal article" date="2023" name="Mol. Phylogenet. Evol.">
        <title>Genome-scale phylogeny and comparative genomics of the fungal order Sordariales.</title>
        <authorList>
            <person name="Hensen N."/>
            <person name="Bonometti L."/>
            <person name="Westerberg I."/>
            <person name="Brannstrom I.O."/>
            <person name="Guillou S."/>
            <person name="Cros-Aarteil S."/>
            <person name="Calhoun S."/>
            <person name="Haridas S."/>
            <person name="Kuo A."/>
            <person name="Mondo S."/>
            <person name="Pangilinan J."/>
            <person name="Riley R."/>
            <person name="LaButti K."/>
            <person name="Andreopoulos B."/>
            <person name="Lipzen A."/>
            <person name="Chen C."/>
            <person name="Yan M."/>
            <person name="Daum C."/>
            <person name="Ng V."/>
            <person name="Clum A."/>
            <person name="Steindorff A."/>
            <person name="Ohm R.A."/>
            <person name="Martin F."/>
            <person name="Silar P."/>
            <person name="Natvig D.O."/>
            <person name="Lalanne C."/>
            <person name="Gautier V."/>
            <person name="Ament-Velasquez S.L."/>
            <person name="Kruys A."/>
            <person name="Hutchinson M.I."/>
            <person name="Powell A.J."/>
            <person name="Barry K."/>
            <person name="Miller A.N."/>
            <person name="Grigoriev I.V."/>
            <person name="Debuchy R."/>
            <person name="Gladieux P."/>
            <person name="Hiltunen Thoren M."/>
            <person name="Johannesson H."/>
        </authorList>
    </citation>
    <scope>NUCLEOTIDE SEQUENCE</scope>
    <source>
        <strain evidence="5">CBS 232.78</strain>
    </source>
</reference>
<dbReference type="SMART" id="SM00466">
    <property type="entry name" value="SRA"/>
    <property type="match status" value="1"/>
</dbReference>
<dbReference type="EMBL" id="JAULSW010000004">
    <property type="protein sequence ID" value="KAK3385570.1"/>
    <property type="molecule type" value="Genomic_DNA"/>
</dbReference>